<feature type="repeat" description="TPR" evidence="3">
    <location>
        <begin position="367"/>
        <end position="400"/>
    </location>
</feature>
<feature type="repeat" description="TPR" evidence="3">
    <location>
        <begin position="197"/>
        <end position="230"/>
    </location>
</feature>
<gene>
    <name evidence="4" type="ORF">Tco025E_00452</name>
</gene>
<keyword evidence="2 3" id="KW-0802">TPR repeat</keyword>
<comment type="caution">
    <text evidence="4">The sequence shown here is derived from an EMBL/GenBank/DDBJ whole genome shotgun (WGS) entry which is preliminary data.</text>
</comment>
<dbReference type="SUPFAM" id="SSF48452">
    <property type="entry name" value="TPR-like"/>
    <property type="match status" value="3"/>
</dbReference>
<organism evidence="4 5">
    <name type="scientific">Trypanosoma conorhini</name>
    <dbReference type="NCBI Taxonomy" id="83891"/>
    <lineage>
        <taxon>Eukaryota</taxon>
        <taxon>Discoba</taxon>
        <taxon>Euglenozoa</taxon>
        <taxon>Kinetoplastea</taxon>
        <taxon>Metakinetoplastina</taxon>
        <taxon>Trypanosomatida</taxon>
        <taxon>Trypanosomatidae</taxon>
        <taxon>Trypanosoma</taxon>
    </lineage>
</organism>
<evidence type="ECO:0000256" key="3">
    <source>
        <dbReference type="PROSITE-ProRule" id="PRU00339"/>
    </source>
</evidence>
<proteinExistence type="predicted"/>
<dbReference type="Proteomes" id="UP000284403">
    <property type="component" value="Unassembled WGS sequence"/>
</dbReference>
<accession>A0A3R7PLR8</accession>
<protein>
    <submittedName>
        <fullName evidence="4">TPR Domain containing protein</fullName>
    </submittedName>
</protein>
<name>A0A3R7PLR8_9TRYP</name>
<sequence>MTALVREVRERLSREHLEKARALKADTPEQAEEVLQHLSLSINYNPIFVSALLLRAQLAARLGRYDAAVADFSLILQLEEHGLDRRRLAATYGARGTVFRKMNKVMESILDFSRAVEVEPDNGTWLYEIGVAYSMQGSRALAQHFFTSALGEKVAGRMTEPVRFRTFISLGTCKLTAGDVSGAEAVLTRALEIQQTASLHNLLGIACFKREDYKLAAHNFQRALELDPLSSEYYINLGVCCFQMGAMADALKHFGGAVLRGPKRAVHHFFRGNTELVLQLYPQAITDLNEAIALDPSRETHHYAKALAFVEETRFDEAQLELQRTVELNPSFRAAWVHSGLLNFLKGDSFAALDCFTQALELGVADALVHEYVGLVYCTLKYHDLAVESFTRCISLVPENPVFYFRRGVALIECGDFHGAYLDLHEAVHQHKFNDAQTLHSLSVVLSRLGRHAESLEYANKAIESNGKNCIYLLQRAECLYTLGNYAEALNDAASVLQLGHESAEVYYLRGRSHYALHAFQDATEDLLRAAKLQPPLNESADYCFALGEAHLHTGHNFSGAEVAFTKAITAHPKPPSFFFDERAKARQRLGDAAGALADLNLVLREDASDPTVLLRRSFANKALRQYDAAARDFEKAKSMDVAREALMCVPYEKFFTIDEILWDVTE</sequence>
<feature type="repeat" description="TPR" evidence="3">
    <location>
        <begin position="504"/>
        <end position="537"/>
    </location>
</feature>
<dbReference type="RefSeq" id="XP_029232467.1">
    <property type="nucleotide sequence ID" value="XM_029367394.1"/>
</dbReference>
<evidence type="ECO:0000313" key="4">
    <source>
        <dbReference type="EMBL" id="RNF27261.1"/>
    </source>
</evidence>
<keyword evidence="1" id="KW-0677">Repeat</keyword>
<dbReference type="EMBL" id="MKKU01000011">
    <property type="protein sequence ID" value="RNF27261.1"/>
    <property type="molecule type" value="Genomic_DNA"/>
</dbReference>
<keyword evidence="5" id="KW-1185">Reference proteome</keyword>
<dbReference type="SMART" id="SM00028">
    <property type="entry name" value="TPR"/>
    <property type="match status" value="15"/>
</dbReference>
<dbReference type="GeneID" id="40314063"/>
<dbReference type="AlphaFoldDB" id="A0A3R7PLR8"/>
<dbReference type="InterPro" id="IPR019734">
    <property type="entry name" value="TPR_rpt"/>
</dbReference>
<dbReference type="Pfam" id="PF13432">
    <property type="entry name" value="TPR_16"/>
    <property type="match status" value="3"/>
</dbReference>
<dbReference type="PANTHER" id="PTHR44858:SF1">
    <property type="entry name" value="UDP-N-ACETYLGLUCOSAMINE--PEPTIDE N-ACETYLGLUCOSAMINYLTRANSFERASE SPINDLY-RELATED"/>
    <property type="match status" value="1"/>
</dbReference>
<reference evidence="4 5" key="1">
    <citation type="journal article" date="2018" name="BMC Genomics">
        <title>Genomic comparison of Trypanosoma conorhini and Trypanosoma rangeli to Trypanosoma cruzi strains of high and low virulence.</title>
        <authorList>
            <person name="Bradwell K.R."/>
            <person name="Koparde V.N."/>
            <person name="Matveyev A.V."/>
            <person name="Serrano M.G."/>
            <person name="Alves J.M."/>
            <person name="Parikh H."/>
            <person name="Huang B."/>
            <person name="Lee V."/>
            <person name="Espinosa-Alvarez O."/>
            <person name="Ortiz P.A."/>
            <person name="Costa-Martins A.G."/>
            <person name="Teixeira M.M."/>
            <person name="Buck G.A."/>
        </authorList>
    </citation>
    <scope>NUCLEOTIDE SEQUENCE [LARGE SCALE GENOMIC DNA]</scope>
    <source>
        <strain evidence="4 5">025E</strain>
    </source>
</reference>
<feature type="repeat" description="TPR" evidence="3">
    <location>
        <begin position="89"/>
        <end position="122"/>
    </location>
</feature>
<dbReference type="OrthoDB" id="1926212at2759"/>
<evidence type="ECO:0000256" key="1">
    <source>
        <dbReference type="ARBA" id="ARBA00022737"/>
    </source>
</evidence>
<evidence type="ECO:0000313" key="5">
    <source>
        <dbReference type="Proteomes" id="UP000284403"/>
    </source>
</evidence>
<dbReference type="PANTHER" id="PTHR44858">
    <property type="entry name" value="TETRATRICOPEPTIDE REPEAT PROTEIN 6"/>
    <property type="match status" value="1"/>
</dbReference>
<dbReference type="Gene3D" id="1.25.40.10">
    <property type="entry name" value="Tetratricopeptide repeat domain"/>
    <property type="match status" value="5"/>
</dbReference>
<evidence type="ECO:0000256" key="2">
    <source>
        <dbReference type="ARBA" id="ARBA00022803"/>
    </source>
</evidence>
<dbReference type="PROSITE" id="PS50005">
    <property type="entry name" value="TPR"/>
    <property type="match status" value="4"/>
</dbReference>
<dbReference type="InterPro" id="IPR050498">
    <property type="entry name" value="Ycf3"/>
</dbReference>
<dbReference type="InterPro" id="IPR011990">
    <property type="entry name" value="TPR-like_helical_dom_sf"/>
</dbReference>